<dbReference type="InterPro" id="IPR017853">
    <property type="entry name" value="GH"/>
</dbReference>
<dbReference type="SUPFAM" id="SSF51445">
    <property type="entry name" value="(Trans)glycosidases"/>
    <property type="match status" value="1"/>
</dbReference>
<dbReference type="EMBL" id="JACEGA010000001">
    <property type="protein sequence ID" value="MBB2184729.1"/>
    <property type="molecule type" value="Genomic_DNA"/>
</dbReference>
<reference evidence="7 8" key="1">
    <citation type="submission" date="2020-07" db="EMBL/GenBank/DDBJ databases">
        <title>Characterization and genome sequencing of isolate MD1, a novel member within the family Lachnospiraceae.</title>
        <authorList>
            <person name="Rettenmaier R."/>
            <person name="Di Bello L."/>
            <person name="Zinser C."/>
            <person name="Scheitz K."/>
            <person name="Liebl W."/>
            <person name="Zverlov V."/>
        </authorList>
    </citation>
    <scope>NUCLEOTIDE SEQUENCE [LARGE SCALE GENOMIC DNA]</scope>
    <source>
        <strain evidence="7 8">MD1</strain>
    </source>
</reference>
<dbReference type="PANTHER" id="PTHR31297:SF17">
    <property type="entry name" value="ENDOGLUCANASE"/>
    <property type="match status" value="1"/>
</dbReference>
<evidence type="ECO:0000256" key="3">
    <source>
        <dbReference type="ARBA" id="ARBA00023295"/>
    </source>
</evidence>
<gene>
    <name evidence="7" type="ORF">H0486_17880</name>
</gene>
<dbReference type="AlphaFoldDB" id="A0A839K6M1"/>
<evidence type="ECO:0000256" key="1">
    <source>
        <dbReference type="ARBA" id="ARBA00022729"/>
    </source>
</evidence>
<sequence>MKRVYITLIMLIFTIYLFACSKENQLQEKTQIETATNEEISVTPTEKGEVKDQQSSQNEQTSPVKKETIERQEMRDISSVELIKEMKIGWNLGNTMDATGGNGVNSELSWGNPLTNEEMIKTIKAAGFNILRIPITWEKHLGPAPDYIIDEAWLNRVQTIVNYGIDSDMFVIINMHHEDWHFPSYENADNAKDILTKVWRQIADRFENYDEHLIFEDLNEPRMKGTNVEWTGGNEEGRDVVNQLNAAFIETIRNSGGNNPLRHLMIPPYAASSDPITWSNFIVPEDDKVIVSIHAYTPWNFTLNEYGTSEWTLSNSNDTWEIDNLMNNIYESFISKGIPVIIGEFGARDKENMQSRVEWAEYYVQSATEKGIPCIWWDNGAFTGEGELFGILDRRGLSWKYPEIVDALMKGIQ</sequence>
<protein>
    <submittedName>
        <fullName evidence="7">Glycoside hydrolase family 5 protein</fullName>
    </submittedName>
</protein>
<dbReference type="RefSeq" id="WP_228354289.1">
    <property type="nucleotide sequence ID" value="NZ_JACEGA010000001.1"/>
</dbReference>
<dbReference type="Gene3D" id="3.20.20.80">
    <property type="entry name" value="Glycosidases"/>
    <property type="match status" value="1"/>
</dbReference>
<comment type="caution">
    <text evidence="7">The sequence shown here is derived from an EMBL/GenBank/DDBJ whole genome shotgun (WGS) entry which is preliminary data.</text>
</comment>
<evidence type="ECO:0000256" key="4">
    <source>
        <dbReference type="RuleBase" id="RU361153"/>
    </source>
</evidence>
<dbReference type="PANTHER" id="PTHR31297">
    <property type="entry name" value="GLUCAN ENDO-1,6-BETA-GLUCOSIDASE B"/>
    <property type="match status" value="1"/>
</dbReference>
<name>A0A839K6M1_9FIRM</name>
<accession>A0A839K6M1</accession>
<dbReference type="Pfam" id="PF00150">
    <property type="entry name" value="Cellulase"/>
    <property type="match status" value="1"/>
</dbReference>
<evidence type="ECO:0000259" key="6">
    <source>
        <dbReference type="Pfam" id="PF00150"/>
    </source>
</evidence>
<keyword evidence="3 4" id="KW-0326">Glycosidase</keyword>
<keyword evidence="1" id="KW-0732">Signal</keyword>
<evidence type="ECO:0000313" key="8">
    <source>
        <dbReference type="Proteomes" id="UP000574276"/>
    </source>
</evidence>
<evidence type="ECO:0000256" key="5">
    <source>
        <dbReference type="SAM" id="MobiDB-lite"/>
    </source>
</evidence>
<dbReference type="GO" id="GO:0009986">
    <property type="term" value="C:cell surface"/>
    <property type="evidence" value="ECO:0007669"/>
    <property type="project" value="TreeGrafter"/>
</dbReference>
<organism evidence="7 8">
    <name type="scientific">Variimorphobacter saccharofermentans</name>
    <dbReference type="NCBI Taxonomy" id="2755051"/>
    <lineage>
        <taxon>Bacteria</taxon>
        <taxon>Bacillati</taxon>
        <taxon>Bacillota</taxon>
        <taxon>Clostridia</taxon>
        <taxon>Lachnospirales</taxon>
        <taxon>Lachnospiraceae</taxon>
        <taxon>Variimorphobacter</taxon>
    </lineage>
</organism>
<dbReference type="GO" id="GO:0008422">
    <property type="term" value="F:beta-glucosidase activity"/>
    <property type="evidence" value="ECO:0007669"/>
    <property type="project" value="TreeGrafter"/>
</dbReference>
<comment type="similarity">
    <text evidence="4">Belongs to the glycosyl hydrolase 5 (cellulase A) family.</text>
</comment>
<dbReference type="Proteomes" id="UP000574276">
    <property type="component" value="Unassembled WGS sequence"/>
</dbReference>
<dbReference type="InterPro" id="IPR001547">
    <property type="entry name" value="Glyco_hydro_5"/>
</dbReference>
<evidence type="ECO:0000256" key="2">
    <source>
        <dbReference type="ARBA" id="ARBA00022801"/>
    </source>
</evidence>
<dbReference type="GO" id="GO:0009251">
    <property type="term" value="P:glucan catabolic process"/>
    <property type="evidence" value="ECO:0007669"/>
    <property type="project" value="TreeGrafter"/>
</dbReference>
<evidence type="ECO:0000313" key="7">
    <source>
        <dbReference type="EMBL" id="MBB2184729.1"/>
    </source>
</evidence>
<feature type="compositionally biased region" description="Polar residues" evidence="5">
    <location>
        <begin position="53"/>
        <end position="63"/>
    </location>
</feature>
<keyword evidence="8" id="KW-1185">Reference proteome</keyword>
<proteinExistence type="inferred from homology"/>
<dbReference type="InterPro" id="IPR050386">
    <property type="entry name" value="Glycosyl_hydrolase_5"/>
</dbReference>
<feature type="region of interest" description="Disordered" evidence="5">
    <location>
        <begin position="37"/>
        <end position="70"/>
    </location>
</feature>
<keyword evidence="2 4" id="KW-0378">Hydrolase</keyword>
<feature type="domain" description="Glycoside hydrolase family 5" evidence="6">
    <location>
        <begin position="104"/>
        <end position="381"/>
    </location>
</feature>
<dbReference type="GO" id="GO:0005576">
    <property type="term" value="C:extracellular region"/>
    <property type="evidence" value="ECO:0007669"/>
    <property type="project" value="TreeGrafter"/>
</dbReference>